<comment type="caution">
    <text evidence="6">The sequence shown here is derived from an EMBL/GenBank/DDBJ whole genome shotgun (WGS) entry which is preliminary data.</text>
</comment>
<evidence type="ECO:0000313" key="6">
    <source>
        <dbReference type="EMBL" id="RDC64670.1"/>
    </source>
</evidence>
<evidence type="ECO:0000256" key="4">
    <source>
        <dbReference type="ARBA" id="ARBA00022833"/>
    </source>
</evidence>
<dbReference type="Proteomes" id="UP000253919">
    <property type="component" value="Unassembled WGS sequence"/>
</dbReference>
<dbReference type="InterPro" id="IPR036866">
    <property type="entry name" value="RibonucZ/Hydroxyglut_hydro"/>
</dbReference>
<keyword evidence="6" id="KW-0560">Oxidoreductase</keyword>
<evidence type="ECO:0000313" key="7">
    <source>
        <dbReference type="Proteomes" id="UP000253919"/>
    </source>
</evidence>
<reference evidence="6 7" key="1">
    <citation type="submission" date="2018-04" db="EMBL/GenBank/DDBJ databases">
        <title>Adhaeribacter sp. HMF7616 genome sequencing and assembly.</title>
        <authorList>
            <person name="Kang H."/>
            <person name="Kang J."/>
            <person name="Cha I."/>
            <person name="Kim H."/>
            <person name="Joh K."/>
        </authorList>
    </citation>
    <scope>NUCLEOTIDE SEQUENCE [LARGE SCALE GENOMIC DNA]</scope>
    <source>
        <strain evidence="6 7">HMF7616</strain>
    </source>
</reference>
<proteinExistence type="predicted"/>
<evidence type="ECO:0000256" key="1">
    <source>
        <dbReference type="ARBA" id="ARBA00001947"/>
    </source>
</evidence>
<dbReference type="PANTHER" id="PTHR46233:SF3">
    <property type="entry name" value="HYDROXYACYLGLUTATHIONE HYDROLASE GLOC"/>
    <property type="match status" value="1"/>
</dbReference>
<dbReference type="InterPro" id="IPR001279">
    <property type="entry name" value="Metallo-B-lactamas"/>
</dbReference>
<evidence type="ECO:0000256" key="3">
    <source>
        <dbReference type="ARBA" id="ARBA00022801"/>
    </source>
</evidence>
<dbReference type="GO" id="GO:0016787">
    <property type="term" value="F:hydrolase activity"/>
    <property type="evidence" value="ECO:0007669"/>
    <property type="project" value="UniProtKB-KW"/>
</dbReference>
<accession>A0A369QK25</accession>
<dbReference type="Gene3D" id="3.60.15.10">
    <property type="entry name" value="Ribonuclease Z/Hydroxyacylglutathione hydrolase-like"/>
    <property type="match status" value="1"/>
</dbReference>
<dbReference type="CDD" id="cd06262">
    <property type="entry name" value="metallo-hydrolase-like_MBL-fold"/>
    <property type="match status" value="1"/>
</dbReference>
<dbReference type="SUPFAM" id="SSF56281">
    <property type="entry name" value="Metallo-hydrolase/oxidoreductase"/>
    <property type="match status" value="1"/>
</dbReference>
<feature type="domain" description="Metallo-beta-lactamase" evidence="5">
    <location>
        <begin position="12"/>
        <end position="194"/>
    </location>
</feature>
<dbReference type="Pfam" id="PF00753">
    <property type="entry name" value="Lactamase_B"/>
    <property type="match status" value="1"/>
</dbReference>
<comment type="cofactor">
    <cofactor evidence="1">
        <name>Zn(2+)</name>
        <dbReference type="ChEBI" id="CHEBI:29105"/>
    </cofactor>
</comment>
<dbReference type="EMBL" id="QASA01000001">
    <property type="protein sequence ID" value="RDC64670.1"/>
    <property type="molecule type" value="Genomic_DNA"/>
</dbReference>
<keyword evidence="6" id="KW-0223">Dioxygenase</keyword>
<organism evidence="6 7">
    <name type="scientific">Adhaeribacter pallidiroseus</name>
    <dbReference type="NCBI Taxonomy" id="2072847"/>
    <lineage>
        <taxon>Bacteria</taxon>
        <taxon>Pseudomonadati</taxon>
        <taxon>Bacteroidota</taxon>
        <taxon>Cytophagia</taxon>
        <taxon>Cytophagales</taxon>
        <taxon>Hymenobacteraceae</taxon>
        <taxon>Adhaeribacter</taxon>
    </lineage>
</organism>
<dbReference type="GO" id="GO:0046872">
    <property type="term" value="F:metal ion binding"/>
    <property type="evidence" value="ECO:0007669"/>
    <property type="project" value="UniProtKB-KW"/>
</dbReference>
<dbReference type="AlphaFoldDB" id="A0A369QK25"/>
<dbReference type="GO" id="GO:0050313">
    <property type="term" value="F:sulfur dioxygenase activity"/>
    <property type="evidence" value="ECO:0007669"/>
    <property type="project" value="UniProtKB-EC"/>
</dbReference>
<keyword evidence="2" id="KW-0479">Metal-binding</keyword>
<protein>
    <submittedName>
        <fullName evidence="6">Persulfide dioxygenase</fullName>
        <ecNumber evidence="6">1.13.11.18</ecNumber>
    </submittedName>
</protein>
<dbReference type="PANTHER" id="PTHR46233">
    <property type="entry name" value="HYDROXYACYLGLUTATHIONE HYDROLASE GLOC"/>
    <property type="match status" value="1"/>
</dbReference>
<keyword evidence="4" id="KW-0862">Zinc</keyword>
<name>A0A369QK25_9BACT</name>
<gene>
    <name evidence="6" type="ORF">AHMF7616_03286</name>
</gene>
<keyword evidence="7" id="KW-1185">Reference proteome</keyword>
<evidence type="ECO:0000256" key="2">
    <source>
        <dbReference type="ARBA" id="ARBA00022723"/>
    </source>
</evidence>
<dbReference type="InterPro" id="IPR051453">
    <property type="entry name" value="MBL_Glyoxalase_II"/>
</dbReference>
<dbReference type="EC" id="1.13.11.18" evidence="6"/>
<dbReference type="SMART" id="SM00849">
    <property type="entry name" value="Lactamase_B"/>
    <property type="match status" value="1"/>
</dbReference>
<sequence>MIVTRFTFNAFAENTYVLHDETKACLIVDPGCYDKSEQLLLSDFIKTQGLQVTRLINTHCHIDHVLGNKYVVDTYQVDFAIHEADLPTLRAQVVFAPRYGITNYEEQLPTHYLTENESVRFGNTELQVLFTPGHAPGHVVFYHEPSGQLIGGDVLFQRSIGRTDLPGGNYETLLKSIKTKLFPLPDATIVYPGHGPNTTIGEEKKHNPFLR</sequence>
<evidence type="ECO:0000259" key="5">
    <source>
        <dbReference type="SMART" id="SM00849"/>
    </source>
</evidence>
<dbReference type="RefSeq" id="WP_115373791.1">
    <property type="nucleotide sequence ID" value="NZ_QASA01000001.1"/>
</dbReference>
<dbReference type="OrthoDB" id="9802248at2"/>
<keyword evidence="3" id="KW-0378">Hydrolase</keyword>